<dbReference type="EMBL" id="KV426002">
    <property type="protein sequence ID" value="KZV92752.1"/>
    <property type="molecule type" value="Genomic_DNA"/>
</dbReference>
<sequence length="134" mass="14443">MGHGRPRRSLRNTRVRGARARHWGAACGSTTRRMCAVAAAGSSLTTTMWSCISPLAWAGWIDTYIMQLNVASGSNLSARASNRSCVDRHHSEDDEARLLKKVEYTGKACIINASLATWVGTVVDGGPSSIRTIP</sequence>
<dbReference type="AlphaFoldDB" id="A0A165I159"/>
<evidence type="ECO:0000313" key="1">
    <source>
        <dbReference type="EMBL" id="KZV92752.1"/>
    </source>
</evidence>
<dbReference type="Proteomes" id="UP000077266">
    <property type="component" value="Unassembled WGS sequence"/>
</dbReference>
<dbReference type="InParanoid" id="A0A165I159"/>
<gene>
    <name evidence="1" type="ORF">EXIGLDRAFT_67553</name>
</gene>
<accession>A0A165I159</accession>
<keyword evidence="2" id="KW-1185">Reference proteome</keyword>
<reference evidence="1 2" key="1">
    <citation type="journal article" date="2016" name="Mol. Biol. Evol.">
        <title>Comparative Genomics of Early-Diverging Mushroom-Forming Fungi Provides Insights into the Origins of Lignocellulose Decay Capabilities.</title>
        <authorList>
            <person name="Nagy L.G."/>
            <person name="Riley R."/>
            <person name="Tritt A."/>
            <person name="Adam C."/>
            <person name="Daum C."/>
            <person name="Floudas D."/>
            <person name="Sun H."/>
            <person name="Yadav J.S."/>
            <person name="Pangilinan J."/>
            <person name="Larsson K.H."/>
            <person name="Matsuura K."/>
            <person name="Barry K."/>
            <person name="Labutti K."/>
            <person name="Kuo R."/>
            <person name="Ohm R.A."/>
            <person name="Bhattacharya S.S."/>
            <person name="Shirouzu T."/>
            <person name="Yoshinaga Y."/>
            <person name="Martin F.M."/>
            <person name="Grigoriev I.V."/>
            <person name="Hibbett D.S."/>
        </authorList>
    </citation>
    <scope>NUCLEOTIDE SEQUENCE [LARGE SCALE GENOMIC DNA]</scope>
    <source>
        <strain evidence="1 2">HHB12029</strain>
    </source>
</reference>
<name>A0A165I159_EXIGL</name>
<evidence type="ECO:0000313" key="2">
    <source>
        <dbReference type="Proteomes" id="UP000077266"/>
    </source>
</evidence>
<protein>
    <submittedName>
        <fullName evidence="1">Uncharacterized protein</fullName>
    </submittedName>
</protein>
<proteinExistence type="predicted"/>
<organism evidence="1 2">
    <name type="scientific">Exidia glandulosa HHB12029</name>
    <dbReference type="NCBI Taxonomy" id="1314781"/>
    <lineage>
        <taxon>Eukaryota</taxon>
        <taxon>Fungi</taxon>
        <taxon>Dikarya</taxon>
        <taxon>Basidiomycota</taxon>
        <taxon>Agaricomycotina</taxon>
        <taxon>Agaricomycetes</taxon>
        <taxon>Auriculariales</taxon>
        <taxon>Exidiaceae</taxon>
        <taxon>Exidia</taxon>
    </lineage>
</organism>